<dbReference type="EMBL" id="JBHSAX010000023">
    <property type="protein sequence ID" value="MFC3965883.1"/>
    <property type="molecule type" value="Genomic_DNA"/>
</dbReference>
<dbReference type="Pfam" id="PF05154">
    <property type="entry name" value="TM2"/>
    <property type="match status" value="1"/>
</dbReference>
<protein>
    <submittedName>
        <fullName evidence="8">TM2 domain-containing protein</fullName>
    </submittedName>
</protein>
<feature type="transmembrane region" description="Helical" evidence="6">
    <location>
        <begin position="139"/>
        <end position="159"/>
    </location>
</feature>
<feature type="compositionally biased region" description="Low complexity" evidence="5">
    <location>
        <begin position="39"/>
        <end position="72"/>
    </location>
</feature>
<evidence type="ECO:0000313" key="8">
    <source>
        <dbReference type="EMBL" id="MFC3965883.1"/>
    </source>
</evidence>
<keyword evidence="2 6" id="KW-0812">Transmembrane</keyword>
<reference evidence="9" key="1">
    <citation type="journal article" date="2019" name="Int. J. Syst. Evol. Microbiol.">
        <title>The Global Catalogue of Microorganisms (GCM) 10K type strain sequencing project: providing services to taxonomists for standard genome sequencing and annotation.</title>
        <authorList>
            <consortium name="The Broad Institute Genomics Platform"/>
            <consortium name="The Broad Institute Genome Sequencing Center for Infectious Disease"/>
            <person name="Wu L."/>
            <person name="Ma J."/>
        </authorList>
    </citation>
    <scope>NUCLEOTIDE SEQUENCE [LARGE SCALE GENOMIC DNA]</scope>
    <source>
        <strain evidence="9">CGMCC 4.7330</strain>
    </source>
</reference>
<accession>A0ABV8E191</accession>
<feature type="compositionally biased region" description="Low complexity" evidence="5">
    <location>
        <begin position="1"/>
        <end position="11"/>
    </location>
</feature>
<comment type="caution">
    <text evidence="8">The sequence shown here is derived from an EMBL/GenBank/DDBJ whole genome shotgun (WGS) entry which is preliminary data.</text>
</comment>
<feature type="transmembrane region" description="Helical" evidence="6">
    <location>
        <begin position="114"/>
        <end position="133"/>
    </location>
</feature>
<evidence type="ECO:0000256" key="4">
    <source>
        <dbReference type="ARBA" id="ARBA00023136"/>
    </source>
</evidence>
<evidence type="ECO:0000256" key="6">
    <source>
        <dbReference type="SAM" id="Phobius"/>
    </source>
</evidence>
<evidence type="ECO:0000256" key="2">
    <source>
        <dbReference type="ARBA" id="ARBA00022692"/>
    </source>
</evidence>
<feature type="region of interest" description="Disordered" evidence="5">
    <location>
        <begin position="1"/>
        <end position="104"/>
    </location>
</feature>
<evidence type="ECO:0000259" key="7">
    <source>
        <dbReference type="Pfam" id="PF05154"/>
    </source>
</evidence>
<sequence>MTDPYQNNPGGPQYGPPGTGPDLNKSGEQPQQPYAQSDPYGQQQYGQPQQQYGQPQYGQPPQQYGQPQYGQPADPYANQGAYPVPPPQGYNPNDPEAPYGRDIYGAPFSDKQKLVAGLLQIFVGSLGVGRFYLGYTTIGVLQLVVSIVTCGIGAIWPLIDGIMILMGKVPDVQGRPLRD</sequence>
<comment type="subcellular location">
    <subcellularLocation>
        <location evidence="1">Membrane</location>
        <topology evidence="1">Multi-pass membrane protein</topology>
    </subcellularLocation>
</comment>
<dbReference type="Proteomes" id="UP001595696">
    <property type="component" value="Unassembled WGS sequence"/>
</dbReference>
<name>A0ABV8E191_9NOCA</name>
<keyword evidence="4 6" id="KW-0472">Membrane</keyword>
<evidence type="ECO:0000256" key="1">
    <source>
        <dbReference type="ARBA" id="ARBA00004141"/>
    </source>
</evidence>
<gene>
    <name evidence="8" type="ORF">ACFO0B_28165</name>
</gene>
<evidence type="ECO:0000256" key="5">
    <source>
        <dbReference type="SAM" id="MobiDB-lite"/>
    </source>
</evidence>
<keyword evidence="9" id="KW-1185">Reference proteome</keyword>
<keyword evidence="3 6" id="KW-1133">Transmembrane helix</keyword>
<evidence type="ECO:0000256" key="3">
    <source>
        <dbReference type="ARBA" id="ARBA00022989"/>
    </source>
</evidence>
<proteinExistence type="predicted"/>
<dbReference type="InterPro" id="IPR007829">
    <property type="entry name" value="TM2"/>
</dbReference>
<feature type="compositionally biased region" description="Polar residues" evidence="5">
    <location>
        <begin position="26"/>
        <end position="35"/>
    </location>
</feature>
<organism evidence="8 9">
    <name type="scientific">Nocardia jiangsuensis</name>
    <dbReference type="NCBI Taxonomy" id="1691563"/>
    <lineage>
        <taxon>Bacteria</taxon>
        <taxon>Bacillati</taxon>
        <taxon>Actinomycetota</taxon>
        <taxon>Actinomycetes</taxon>
        <taxon>Mycobacteriales</taxon>
        <taxon>Nocardiaceae</taxon>
        <taxon>Nocardia</taxon>
    </lineage>
</organism>
<feature type="domain" description="TM2" evidence="7">
    <location>
        <begin position="110"/>
        <end position="162"/>
    </location>
</feature>
<evidence type="ECO:0000313" key="9">
    <source>
        <dbReference type="Proteomes" id="UP001595696"/>
    </source>
</evidence>
<dbReference type="RefSeq" id="WP_378616130.1">
    <property type="nucleotide sequence ID" value="NZ_JBHSAX010000023.1"/>
</dbReference>